<keyword evidence="10" id="KW-1185">Reference proteome</keyword>
<dbReference type="SUPFAM" id="SSF55961">
    <property type="entry name" value="Bet v1-like"/>
    <property type="match status" value="1"/>
</dbReference>
<dbReference type="PRINTS" id="PR00090">
    <property type="entry name" value="RNGDIOXGNASE"/>
</dbReference>
<evidence type="ECO:0000256" key="4">
    <source>
        <dbReference type="ARBA" id="ARBA00023002"/>
    </source>
</evidence>
<dbReference type="PROSITE" id="PS51296">
    <property type="entry name" value="RIESKE"/>
    <property type="match status" value="1"/>
</dbReference>
<dbReference type="SUPFAM" id="SSF50022">
    <property type="entry name" value="ISP domain"/>
    <property type="match status" value="1"/>
</dbReference>
<sequence>MIHLPKEAYTSAEWFDREQQTLFANQWQFLGFSEDLAKPGCYMTHQVGPYNLFVVKGRDHRLRAFHNICRHRGTQLLRATGKAEKTITCPYHDWTYSLNGELIGVPRQAEEFPNLDREKFCLFKASIETWLGMIWVHPDPNATPLPQWLQGVDHTIGPHRPEELVEYADGATDHVINANWKIVAENYIDGYHLAHLHSQTLTMYDHDRQQTGFVGPHFWFYEPLTDDYAANLKKQAPAPVIDHFTEAMPIGAYVPLLFPNLGITATESTWTIFHIIPMAADKTRVVTRTKLKPASDWEYSKQVMRSVSAFTGKKPKYADGDAEDPMASGDVMAEDIYVCEAQQRGMASPLYQIGALAAVQEASVAGFQKRVEEAMRAEVKPPAAWEV</sequence>
<evidence type="ECO:0000256" key="5">
    <source>
        <dbReference type="ARBA" id="ARBA00023004"/>
    </source>
</evidence>
<name>A0A8J7QCY4_9BACT</name>
<comment type="caution">
    <text evidence="9">The sequence shown here is derived from an EMBL/GenBank/DDBJ whole genome shotgun (WGS) entry which is preliminary data.</text>
</comment>
<dbReference type="Pfam" id="PF00848">
    <property type="entry name" value="Ring_hydroxyl_A"/>
    <property type="match status" value="1"/>
</dbReference>
<keyword evidence="2" id="KW-0001">2Fe-2S</keyword>
<reference evidence="9" key="1">
    <citation type="submission" date="2021-03" db="EMBL/GenBank/DDBJ databases">
        <authorList>
            <person name="Wang G."/>
        </authorList>
    </citation>
    <scope>NUCLEOTIDE SEQUENCE</scope>
    <source>
        <strain evidence="9">KCTC 12899</strain>
    </source>
</reference>
<dbReference type="CDD" id="cd00680">
    <property type="entry name" value="RHO_alpha_C"/>
    <property type="match status" value="1"/>
</dbReference>
<dbReference type="InterPro" id="IPR015881">
    <property type="entry name" value="ARHD_Rieske_2Fe_2S"/>
</dbReference>
<dbReference type="InterPro" id="IPR001663">
    <property type="entry name" value="Rng_hydr_dOase-A"/>
</dbReference>
<dbReference type="PANTHER" id="PTHR43756:SF5">
    <property type="entry name" value="CHOLINE MONOOXYGENASE, CHLOROPLASTIC"/>
    <property type="match status" value="1"/>
</dbReference>
<evidence type="ECO:0000256" key="7">
    <source>
        <dbReference type="ARBA" id="ARBA00023027"/>
    </source>
</evidence>
<proteinExistence type="predicted"/>
<dbReference type="PANTHER" id="PTHR43756">
    <property type="entry name" value="CHOLINE MONOOXYGENASE, CHLOROPLASTIC"/>
    <property type="match status" value="1"/>
</dbReference>
<dbReference type="Pfam" id="PF00355">
    <property type="entry name" value="Rieske"/>
    <property type="match status" value="1"/>
</dbReference>
<dbReference type="CDD" id="cd03469">
    <property type="entry name" value="Rieske_RO_Alpha_N"/>
    <property type="match status" value="1"/>
</dbReference>
<comment type="cofactor">
    <cofactor evidence="1">
        <name>Fe cation</name>
        <dbReference type="ChEBI" id="CHEBI:24875"/>
    </cofactor>
</comment>
<dbReference type="InterPro" id="IPR015879">
    <property type="entry name" value="Ring_hydroxy_dOase_asu_C_dom"/>
</dbReference>
<keyword evidence="9" id="KW-0223">Dioxygenase</keyword>
<keyword evidence="5" id="KW-0408">Iron</keyword>
<feature type="domain" description="Rieske" evidence="8">
    <location>
        <begin position="27"/>
        <end position="136"/>
    </location>
</feature>
<evidence type="ECO:0000256" key="1">
    <source>
        <dbReference type="ARBA" id="ARBA00001962"/>
    </source>
</evidence>
<dbReference type="InterPro" id="IPR036922">
    <property type="entry name" value="Rieske_2Fe-2S_sf"/>
</dbReference>
<dbReference type="GO" id="GO:0005506">
    <property type="term" value="F:iron ion binding"/>
    <property type="evidence" value="ECO:0007669"/>
    <property type="project" value="InterPro"/>
</dbReference>
<dbReference type="Proteomes" id="UP000664417">
    <property type="component" value="Unassembled WGS sequence"/>
</dbReference>
<dbReference type="Gene3D" id="2.102.10.10">
    <property type="entry name" value="Rieske [2Fe-2S] iron-sulphur domain"/>
    <property type="match status" value="1"/>
</dbReference>
<evidence type="ECO:0000256" key="2">
    <source>
        <dbReference type="ARBA" id="ARBA00022714"/>
    </source>
</evidence>
<dbReference type="GO" id="GO:0051537">
    <property type="term" value="F:2 iron, 2 sulfur cluster binding"/>
    <property type="evidence" value="ECO:0007669"/>
    <property type="project" value="UniProtKB-KW"/>
</dbReference>
<dbReference type="RefSeq" id="WP_207862200.1">
    <property type="nucleotide sequence ID" value="NZ_JAFREP010000033.1"/>
</dbReference>
<keyword evidence="4" id="KW-0560">Oxidoreductase</keyword>
<dbReference type="AlphaFoldDB" id="A0A8J7QCY4"/>
<dbReference type="EMBL" id="JAFREP010000033">
    <property type="protein sequence ID" value="MBO1322227.1"/>
    <property type="molecule type" value="Genomic_DNA"/>
</dbReference>
<keyword evidence="7" id="KW-0520">NAD</keyword>
<evidence type="ECO:0000259" key="8">
    <source>
        <dbReference type="PROSITE" id="PS51296"/>
    </source>
</evidence>
<keyword evidence="3" id="KW-0479">Metal-binding</keyword>
<gene>
    <name evidence="9" type="ORF">J3U88_27380</name>
</gene>
<dbReference type="InterPro" id="IPR017941">
    <property type="entry name" value="Rieske_2Fe-2S"/>
</dbReference>
<evidence type="ECO:0000313" key="9">
    <source>
        <dbReference type="EMBL" id="MBO1322227.1"/>
    </source>
</evidence>
<evidence type="ECO:0000256" key="3">
    <source>
        <dbReference type="ARBA" id="ARBA00022723"/>
    </source>
</evidence>
<dbReference type="PROSITE" id="PS00570">
    <property type="entry name" value="RING_HYDROXYL_ALPHA"/>
    <property type="match status" value="1"/>
</dbReference>
<organism evidence="9 10">
    <name type="scientific">Acanthopleuribacter pedis</name>
    <dbReference type="NCBI Taxonomy" id="442870"/>
    <lineage>
        <taxon>Bacteria</taxon>
        <taxon>Pseudomonadati</taxon>
        <taxon>Acidobacteriota</taxon>
        <taxon>Holophagae</taxon>
        <taxon>Acanthopleuribacterales</taxon>
        <taxon>Acanthopleuribacteraceae</taxon>
        <taxon>Acanthopleuribacter</taxon>
    </lineage>
</organism>
<dbReference type="GO" id="GO:0051213">
    <property type="term" value="F:dioxygenase activity"/>
    <property type="evidence" value="ECO:0007669"/>
    <property type="project" value="UniProtKB-KW"/>
</dbReference>
<evidence type="ECO:0000313" key="10">
    <source>
        <dbReference type="Proteomes" id="UP000664417"/>
    </source>
</evidence>
<keyword evidence="6" id="KW-0411">Iron-sulfur</keyword>
<dbReference type="Gene3D" id="3.90.380.10">
    <property type="entry name" value="Naphthalene 1,2-dioxygenase Alpha Subunit, Chain A, domain 1"/>
    <property type="match status" value="2"/>
</dbReference>
<accession>A0A8J7QCY4</accession>
<protein>
    <submittedName>
        <fullName evidence="9">Aromatic ring-hydroxylating dioxygenase subunit alpha</fullName>
    </submittedName>
</protein>
<evidence type="ECO:0000256" key="6">
    <source>
        <dbReference type="ARBA" id="ARBA00023014"/>
    </source>
</evidence>